<keyword evidence="2" id="KW-0378">Hydrolase</keyword>
<sequence>MLKRGSLVLGVVLSLSAFAQNDYSTHAGGLMDEGLEITESIVEFLESRPCEFGIRSDCNKPLSLKDIHTLKDMFRRLDGWNKDTFGDIIPATDHLRGLPVEVATGPFSIVEKGKGLKKYIRVTLNPVERTSQAFLNDVRINAATSLFMYDSLFKLSGVMSRATKIRSILENDMGPDSSILKDLFSNGMKQNLWANTQNHLIILNKFASYSPDYFDTYIAGSFTAGKIKDKDFLYRMKSVLVLGAMMSQTQLGNTFEKIAFKLSQIFGNTVGQVQSRSGKLLKYASDATWMKKIKSKLRPLDVLLEKTPFRLTDKFIPGHYGHAAIWLGSPDELVNYRVSYQGKEIALLDHPAMFPHLEKISQGKLVLEALREPGVTMNTLEHFMDIDDFLVLRSNQVGNHGEMILKALEQYGKPYDFGFDVETESSIVCSELIYMVYDQQEWPTERSAGRYTISPDHVAVKGTNGCFNPVVMFHDGLEVTQNREAELAKLLNGMSSNARCF</sequence>
<dbReference type="AlphaFoldDB" id="A0AAX4HKZ8"/>
<dbReference type="Proteomes" id="UP001324634">
    <property type="component" value="Chromosome"/>
</dbReference>
<evidence type="ECO:0000313" key="3">
    <source>
        <dbReference type="Proteomes" id="UP001324634"/>
    </source>
</evidence>
<organism evidence="2 3">
    <name type="scientific">Peredibacter starrii</name>
    <dbReference type="NCBI Taxonomy" id="28202"/>
    <lineage>
        <taxon>Bacteria</taxon>
        <taxon>Pseudomonadati</taxon>
        <taxon>Bdellovibrionota</taxon>
        <taxon>Bacteriovoracia</taxon>
        <taxon>Bacteriovoracales</taxon>
        <taxon>Bacteriovoracaceae</taxon>
        <taxon>Peredibacter</taxon>
    </lineage>
</organism>
<feature type="chain" id="PRO_5043354462" evidence="1">
    <location>
        <begin position="20"/>
        <end position="501"/>
    </location>
</feature>
<dbReference type="RefSeq" id="WP_321391422.1">
    <property type="nucleotide sequence ID" value="NZ_CP139487.1"/>
</dbReference>
<gene>
    <name evidence="2" type="ORF">SOO65_14345</name>
</gene>
<reference evidence="2 3" key="1">
    <citation type="submission" date="2023-11" db="EMBL/GenBank/DDBJ databases">
        <title>Peredibacter starrii A3.12.</title>
        <authorList>
            <person name="Mitchell R.J."/>
        </authorList>
    </citation>
    <scope>NUCLEOTIDE SEQUENCE [LARGE SCALE GENOMIC DNA]</scope>
    <source>
        <strain evidence="2 3">A3.12</strain>
    </source>
</reference>
<evidence type="ECO:0000313" key="2">
    <source>
        <dbReference type="EMBL" id="WPU63871.1"/>
    </source>
</evidence>
<dbReference type="GO" id="GO:0016787">
    <property type="term" value="F:hydrolase activity"/>
    <property type="evidence" value="ECO:0007669"/>
    <property type="project" value="UniProtKB-KW"/>
</dbReference>
<dbReference type="SUPFAM" id="SSF54001">
    <property type="entry name" value="Cysteine proteinases"/>
    <property type="match status" value="1"/>
</dbReference>
<dbReference type="Gene3D" id="3.90.1720.10">
    <property type="entry name" value="endopeptidase domain like (from Nostoc punctiforme)"/>
    <property type="match status" value="1"/>
</dbReference>
<keyword evidence="3" id="KW-1185">Reference proteome</keyword>
<proteinExistence type="predicted"/>
<protein>
    <submittedName>
        <fullName evidence="2">YiiX/YebB-like N1pC/P60 family cysteine hydrolase</fullName>
    </submittedName>
</protein>
<feature type="signal peptide" evidence="1">
    <location>
        <begin position="1"/>
        <end position="19"/>
    </location>
</feature>
<evidence type="ECO:0000256" key="1">
    <source>
        <dbReference type="SAM" id="SignalP"/>
    </source>
</evidence>
<dbReference type="Pfam" id="PF05708">
    <property type="entry name" value="Peptidase_C92"/>
    <property type="match status" value="1"/>
</dbReference>
<dbReference type="KEGG" id="psti:SOO65_14345"/>
<dbReference type="InterPro" id="IPR038765">
    <property type="entry name" value="Papain-like_cys_pep_sf"/>
</dbReference>
<accession>A0AAX4HKZ8</accession>
<name>A0AAX4HKZ8_9BACT</name>
<dbReference type="EMBL" id="CP139487">
    <property type="protein sequence ID" value="WPU63871.1"/>
    <property type="molecule type" value="Genomic_DNA"/>
</dbReference>
<dbReference type="InterPro" id="IPR024453">
    <property type="entry name" value="Peptidase_C92"/>
</dbReference>
<keyword evidence="1" id="KW-0732">Signal</keyword>